<evidence type="ECO:0000256" key="2">
    <source>
        <dbReference type="ARBA" id="ARBA00023015"/>
    </source>
</evidence>
<dbReference type="Gene3D" id="2.40.330.10">
    <property type="entry name" value="DNA-binding pseudobarrel domain"/>
    <property type="match status" value="1"/>
</dbReference>
<reference evidence="6 7" key="1">
    <citation type="submission" date="2024-11" db="EMBL/GenBank/DDBJ databases">
        <title>A near-complete genome assembly of Cinchona calisaya.</title>
        <authorList>
            <person name="Lian D.C."/>
            <person name="Zhao X.W."/>
            <person name="Wei L."/>
        </authorList>
    </citation>
    <scope>NUCLEOTIDE SEQUENCE [LARGE SCALE GENOMIC DNA]</scope>
    <source>
        <tissue evidence="6">Nenye</tissue>
    </source>
</reference>
<dbReference type="GO" id="GO:0005634">
    <property type="term" value="C:nucleus"/>
    <property type="evidence" value="ECO:0007669"/>
    <property type="project" value="UniProtKB-SubCell"/>
</dbReference>
<gene>
    <name evidence="6" type="ORF">ACH5RR_032001</name>
</gene>
<keyword evidence="3" id="KW-0238">DNA-binding</keyword>
<proteinExistence type="predicted"/>
<evidence type="ECO:0000256" key="1">
    <source>
        <dbReference type="ARBA" id="ARBA00004123"/>
    </source>
</evidence>
<keyword evidence="5" id="KW-0539">Nucleus</keyword>
<dbReference type="SUPFAM" id="SSF101936">
    <property type="entry name" value="DNA-binding pseudobarrel domain"/>
    <property type="match status" value="1"/>
</dbReference>
<dbReference type="GO" id="GO:0003677">
    <property type="term" value="F:DNA binding"/>
    <property type="evidence" value="ECO:0007669"/>
    <property type="project" value="UniProtKB-KW"/>
</dbReference>
<comment type="caution">
    <text evidence="6">The sequence shown here is derived from an EMBL/GenBank/DDBJ whole genome shotgun (WGS) entry which is preliminary data.</text>
</comment>
<comment type="subcellular location">
    <subcellularLocation>
        <location evidence="1">Nucleus</location>
    </subcellularLocation>
</comment>
<evidence type="ECO:0000256" key="5">
    <source>
        <dbReference type="ARBA" id="ARBA00023242"/>
    </source>
</evidence>
<accession>A0ABD2YKW9</accession>
<keyword evidence="2" id="KW-0805">Transcription regulation</keyword>
<name>A0ABD2YKW9_9GENT</name>
<evidence type="ECO:0000256" key="4">
    <source>
        <dbReference type="ARBA" id="ARBA00023163"/>
    </source>
</evidence>
<dbReference type="InterPro" id="IPR015300">
    <property type="entry name" value="DNA-bd_pseudobarrel_sf"/>
</dbReference>
<dbReference type="AlphaFoldDB" id="A0ABD2YKW9"/>
<dbReference type="Proteomes" id="UP001630127">
    <property type="component" value="Unassembled WGS sequence"/>
</dbReference>
<evidence type="ECO:0000313" key="7">
    <source>
        <dbReference type="Proteomes" id="UP001630127"/>
    </source>
</evidence>
<organism evidence="6 7">
    <name type="scientific">Cinchona calisaya</name>
    <dbReference type="NCBI Taxonomy" id="153742"/>
    <lineage>
        <taxon>Eukaryota</taxon>
        <taxon>Viridiplantae</taxon>
        <taxon>Streptophyta</taxon>
        <taxon>Embryophyta</taxon>
        <taxon>Tracheophyta</taxon>
        <taxon>Spermatophyta</taxon>
        <taxon>Magnoliopsida</taxon>
        <taxon>eudicotyledons</taxon>
        <taxon>Gunneridae</taxon>
        <taxon>Pentapetalae</taxon>
        <taxon>asterids</taxon>
        <taxon>lamiids</taxon>
        <taxon>Gentianales</taxon>
        <taxon>Rubiaceae</taxon>
        <taxon>Cinchonoideae</taxon>
        <taxon>Cinchoneae</taxon>
        <taxon>Cinchona</taxon>
    </lineage>
</organism>
<evidence type="ECO:0000256" key="3">
    <source>
        <dbReference type="ARBA" id="ARBA00023125"/>
    </source>
</evidence>
<dbReference type="EMBL" id="JBJUIK010000013">
    <property type="protein sequence ID" value="KAL3506619.1"/>
    <property type="molecule type" value="Genomic_DNA"/>
</dbReference>
<evidence type="ECO:0008006" key="8">
    <source>
        <dbReference type="Google" id="ProtNLM"/>
    </source>
</evidence>
<keyword evidence="4" id="KW-0804">Transcription</keyword>
<keyword evidence="7" id="KW-1185">Reference proteome</keyword>
<protein>
    <recommendedName>
        <fullName evidence="8">TF-B3 domain-containing protein</fullName>
    </recommendedName>
</protein>
<evidence type="ECO:0000313" key="6">
    <source>
        <dbReference type="EMBL" id="KAL3506619.1"/>
    </source>
</evidence>
<sequence>MVLLKYKGKAKFDVCIFYAGGVEILYPMSGLALMDNDVMLVDEGFTGDRSEDTIIISSSSNDDVSGAMVGQSRKDTTRLRNMLRAGLSRAFALNKQKVKSLGSSSVGKSHLQYVQRVFDSTVPLFFASMHSHGLQHSHTVYVLARFSHGYLKDYPSSINIRAIGDNQLCVRTIAKNGLVVRLSNGWHEVENAFELLAGDICVFELIDPTPVVLNITVFSVKLFVAGGRT</sequence>